<comment type="caution">
    <text evidence="1">The sequence shown here is derived from an EMBL/GenBank/DDBJ whole genome shotgun (WGS) entry which is preliminary data.</text>
</comment>
<evidence type="ECO:0000313" key="2">
    <source>
        <dbReference type="Proteomes" id="UP000567293"/>
    </source>
</evidence>
<organism evidence="1 2">
    <name type="scientific">Candidatus Acidiferrum panamense</name>
    <dbReference type="NCBI Taxonomy" id="2741543"/>
    <lineage>
        <taxon>Bacteria</taxon>
        <taxon>Pseudomonadati</taxon>
        <taxon>Acidobacteriota</taxon>
        <taxon>Terriglobia</taxon>
        <taxon>Candidatus Acidiferrales</taxon>
        <taxon>Candidatus Acidiferrum</taxon>
    </lineage>
</organism>
<dbReference type="Proteomes" id="UP000567293">
    <property type="component" value="Unassembled WGS sequence"/>
</dbReference>
<reference evidence="1" key="1">
    <citation type="submission" date="2020-06" db="EMBL/GenBank/DDBJ databases">
        <title>Legume-microbial interactions unlock mineral nutrients during tropical forest succession.</title>
        <authorList>
            <person name="Epihov D.Z."/>
        </authorList>
    </citation>
    <scope>NUCLEOTIDE SEQUENCE [LARGE SCALE GENOMIC DNA]</scope>
    <source>
        <strain evidence="1">Pan2503</strain>
    </source>
</reference>
<dbReference type="EMBL" id="JACDQQ010002764">
    <property type="protein sequence ID" value="MBA0088959.1"/>
    <property type="molecule type" value="Genomic_DNA"/>
</dbReference>
<name>A0A7V8NWT8_9BACT</name>
<accession>A0A7V8NWT8</accession>
<proteinExistence type="predicted"/>
<gene>
    <name evidence="1" type="ORF">HRJ53_28555</name>
</gene>
<feature type="non-terminal residue" evidence="1">
    <location>
        <position position="309"/>
    </location>
</feature>
<evidence type="ECO:0000313" key="1">
    <source>
        <dbReference type="EMBL" id="MBA0088959.1"/>
    </source>
</evidence>
<protein>
    <submittedName>
        <fullName evidence="1">Uncharacterized protein</fullName>
    </submittedName>
</protein>
<sequence>MAGQQPFFTQRIWGAFAPTTNQIIGVQTSGETPYQSVPNALIAATYAQARLATFAATQTIFVMGHNTVSDGAGGTFAYNPADTSSGCVCTGGSAGTVLTVISVQSGTVVLGQTVCSSVTGLPLATITSFGTGAGGAGTYNLSAPVNIGSPFTFLIDNNSTVLVSADGGRWDLTTTTPIISGITAPSGNSALSITTPLYTFGNATDNPNFVFAGTGSVTMPKLTGPTTINNSSTIATLTVNGTSAANSYGQIIQGTTTPGNSSGLAILAGTGNVSEVPLNISNAAQTIAYARVYGDGHGQFGPNGTNNLS</sequence>
<dbReference type="AlphaFoldDB" id="A0A7V8NWT8"/>
<keyword evidence="2" id="KW-1185">Reference proteome</keyword>